<dbReference type="OrthoDB" id="64791at2"/>
<sequence>MGRDVYANVKAGNLKGMSFGFTVAKGGDSWKQTRPKPTRFINQIKKVNEISIVSLPAYDDTSVNVTRDFDVFKHYKEQNYRQKVKYYLDHI</sequence>
<feature type="domain" description="Prohead serine protease" evidence="4">
    <location>
        <begin position="2"/>
        <end position="72"/>
    </location>
</feature>
<dbReference type="eggNOG" id="COG3740">
    <property type="taxonomic scope" value="Bacteria"/>
</dbReference>
<name>C5RCS4_WEIPA</name>
<dbReference type="HOGENOM" id="CLU_2426223_0_0_9"/>
<accession>C5RCS4</accession>
<evidence type="ECO:0000313" key="6">
    <source>
        <dbReference type="Proteomes" id="UP000004528"/>
    </source>
</evidence>
<dbReference type="EMBL" id="ACKU01000033">
    <property type="protein sequence ID" value="EER73993.1"/>
    <property type="molecule type" value="Genomic_DNA"/>
</dbReference>
<keyword evidence="6" id="KW-1185">Reference proteome</keyword>
<reference evidence="5 6" key="1">
    <citation type="submission" date="2009-04" db="EMBL/GenBank/DDBJ databases">
        <authorList>
            <person name="Qin X."/>
            <person name="Bachman B."/>
            <person name="Battles P."/>
            <person name="Bell A."/>
            <person name="Bess C."/>
            <person name="Bickham C."/>
            <person name="Chaboub L."/>
            <person name="Chen D."/>
            <person name="Coyle M."/>
            <person name="Deiros D.R."/>
            <person name="Dinh H."/>
            <person name="Forbes L."/>
            <person name="Fowler G."/>
            <person name="Francisco L."/>
            <person name="Fu Q."/>
            <person name="Gubbala S."/>
            <person name="Hale W."/>
            <person name="Han Y."/>
            <person name="Hemphill L."/>
            <person name="Highlander S.K."/>
            <person name="Hirani K."/>
            <person name="Hogues M."/>
            <person name="Jackson L."/>
            <person name="Jakkamsetti A."/>
            <person name="Javaid M."/>
            <person name="Jiang H."/>
            <person name="Korchina V."/>
            <person name="Kovar C."/>
            <person name="Lara F."/>
            <person name="Lee S."/>
            <person name="Mata R."/>
            <person name="Mathew T."/>
            <person name="Moen C."/>
            <person name="Morales K."/>
            <person name="Munidasa M."/>
            <person name="Nazareth L."/>
            <person name="Ngo R."/>
            <person name="Nguyen L."/>
            <person name="Okwuonu G."/>
            <person name="Ongeri F."/>
            <person name="Patil S."/>
            <person name="Petrosino J."/>
            <person name="Pham C."/>
            <person name="Pham P."/>
            <person name="Pu L.-L."/>
            <person name="Puazo M."/>
            <person name="Raj R."/>
            <person name="Reid J."/>
            <person name="Rouhana J."/>
            <person name="Saada N."/>
            <person name="Shang Y."/>
            <person name="Simmons D."/>
            <person name="Thornton R."/>
            <person name="Warren J."/>
            <person name="Weissenberger G."/>
            <person name="Zhang J."/>
            <person name="Zhang L."/>
            <person name="Zhou C."/>
            <person name="Zhu D."/>
            <person name="Muzny D."/>
            <person name="Worley K."/>
            <person name="Gibbs R."/>
        </authorList>
    </citation>
    <scope>NUCLEOTIDE SEQUENCE [LARGE SCALE GENOMIC DNA]</scope>
    <source>
        <strain evidence="5 6">ATCC 33313</strain>
    </source>
</reference>
<protein>
    <recommendedName>
        <fullName evidence="4">Prohead serine protease domain-containing protein</fullName>
    </recommendedName>
</protein>
<keyword evidence="3" id="KW-0378">Hydrolase</keyword>
<gene>
    <name evidence="5" type="ORF">HMPREF0877_1791</name>
</gene>
<evidence type="ECO:0000259" key="4">
    <source>
        <dbReference type="Pfam" id="PF04586"/>
    </source>
</evidence>
<dbReference type="InterPro" id="IPR054613">
    <property type="entry name" value="Peptidase_S78_dom"/>
</dbReference>
<organism evidence="5 6">
    <name type="scientific">Weissella paramesenteroides ATCC 33313</name>
    <dbReference type="NCBI Taxonomy" id="585506"/>
    <lineage>
        <taxon>Bacteria</taxon>
        <taxon>Bacillati</taxon>
        <taxon>Bacillota</taxon>
        <taxon>Bacilli</taxon>
        <taxon>Lactobacillales</taxon>
        <taxon>Lactobacillaceae</taxon>
        <taxon>Weissella</taxon>
    </lineage>
</organism>
<evidence type="ECO:0000256" key="1">
    <source>
        <dbReference type="ARBA" id="ARBA00022612"/>
    </source>
</evidence>
<keyword evidence="2" id="KW-0645">Protease</keyword>
<keyword evidence="1" id="KW-1188">Viral release from host cell</keyword>
<dbReference type="STRING" id="585506.HMPREF0877_1791"/>
<proteinExistence type="predicted"/>
<dbReference type="AlphaFoldDB" id="C5RCS4"/>
<comment type="caution">
    <text evidence="5">The sequence shown here is derived from an EMBL/GenBank/DDBJ whole genome shotgun (WGS) entry which is preliminary data.</text>
</comment>
<evidence type="ECO:0000256" key="2">
    <source>
        <dbReference type="ARBA" id="ARBA00022670"/>
    </source>
</evidence>
<dbReference type="RefSeq" id="WP_002827636.1">
    <property type="nucleotide sequence ID" value="NZ_GG697128.1"/>
</dbReference>
<evidence type="ECO:0000313" key="5">
    <source>
        <dbReference type="EMBL" id="EER73993.1"/>
    </source>
</evidence>
<dbReference type="Pfam" id="PF04586">
    <property type="entry name" value="Peptidase_S78"/>
    <property type="match status" value="1"/>
</dbReference>
<evidence type="ECO:0000256" key="3">
    <source>
        <dbReference type="ARBA" id="ARBA00022801"/>
    </source>
</evidence>
<dbReference type="Proteomes" id="UP000004528">
    <property type="component" value="Unassembled WGS sequence"/>
</dbReference>
<dbReference type="GO" id="GO:0006508">
    <property type="term" value="P:proteolysis"/>
    <property type="evidence" value="ECO:0007669"/>
    <property type="project" value="UniProtKB-KW"/>
</dbReference>
<dbReference type="GO" id="GO:0008233">
    <property type="term" value="F:peptidase activity"/>
    <property type="evidence" value="ECO:0007669"/>
    <property type="project" value="UniProtKB-KW"/>
</dbReference>